<comment type="caution">
    <text evidence="4">The sequence shown here is derived from an EMBL/GenBank/DDBJ whole genome shotgun (WGS) entry which is preliminary data.</text>
</comment>
<gene>
    <name evidence="4" type="ORF">CVM52_03635</name>
</gene>
<dbReference type="Pfam" id="PF13607">
    <property type="entry name" value="Succ_CoA_lig"/>
    <property type="match status" value="1"/>
</dbReference>
<name>A0A2M8J5K0_9RHOB</name>
<dbReference type="SMART" id="SM00881">
    <property type="entry name" value="CoA_binding"/>
    <property type="match status" value="1"/>
</dbReference>
<keyword evidence="1" id="KW-0816">Tricarboxylic acid cycle</keyword>
<dbReference type="PROSITE" id="PS50975">
    <property type="entry name" value="ATP_GRASP"/>
    <property type="match status" value="1"/>
</dbReference>
<feature type="domain" description="ATP-grasp" evidence="3">
    <location>
        <begin position="482"/>
        <end position="678"/>
    </location>
</feature>
<sequence length="680" mass="70024">MERFSRLFSPGSIAVVGGGSWCAAVVSQCRDSGFDGPVWPVHPSRPEVEGLPAYPSVAALPGVPDAAFIGVNREKTIDVVGHLSVLGCGGAVCFANGYAEAIVELHDGADLQARLVEATGAMRILGPNCYGFVNMLEGVALWPDRHGMVALDSGVAILGQSSNVLLNLTMQRRGLPLAVAVAVGNQAQTSMAALGIDLLEDPRITAVGLHIEGISDLPALEQLSARARALGKPVVALKVGQSHNARSAAVSHTAALVGSNAGARALFARLGIAQVDSAVELIEALKLCHVTGGLTGATVASASCSGGEASLMADLGAAAGLAFPPLDPAQRQALQAVLGPRVALANPLDYNTHIWGNRAALVACFSALAQSDQALTCVVLDMPRTDRFSALDFEQVVEAVIETRRLTGKPMAVVSLLPEGLPEDYCARLIAAGVTPLCGMSEALRAIRAAATAGTRGAVQTAPLLRPRGNVETRVFDEAEAKALLSAAGLRVPRAQIAATAQAAAACAEQIGFPVVLKGTGLAHKTEEGAVVLGIASAAAVEVTARAMGCTRFLVEEMITDNLAELLVSITHDPAHGFVLTVGMGGILTELVGDTWSLLLPVSRDEIRTALAGLRTGAVLTGYRGRPAADIEAVLDSVMLLQSFVEARSGSLEEIEINPLICGTSGAIVADALIRMGDPA</sequence>
<dbReference type="InterPro" id="IPR011761">
    <property type="entry name" value="ATP-grasp"/>
</dbReference>
<dbReference type="InterPro" id="IPR016102">
    <property type="entry name" value="Succinyl-CoA_synth-like"/>
</dbReference>
<evidence type="ECO:0000313" key="4">
    <source>
        <dbReference type="EMBL" id="PJE38053.1"/>
    </source>
</evidence>
<dbReference type="PANTHER" id="PTHR42793">
    <property type="entry name" value="COA BINDING DOMAIN CONTAINING PROTEIN"/>
    <property type="match status" value="1"/>
</dbReference>
<dbReference type="Gene3D" id="3.40.50.720">
    <property type="entry name" value="NAD(P)-binding Rossmann-like Domain"/>
    <property type="match status" value="1"/>
</dbReference>
<dbReference type="AlphaFoldDB" id="A0A2M8J5K0"/>
<reference evidence="4 5" key="1">
    <citation type="journal article" date="2018" name="Int. J. Syst. Evol. Microbiol.">
        <title>Pseudooceanicola lipolyticus sp. nov., a marine alphaproteobacterium, reclassification of Oceanicola flagellatus as Pseudooceanicola flagellatus comb. nov. and emended description of the genus Pseudooceanicola.</title>
        <authorList>
            <person name="Huang M.-M."/>
            <person name="Guo L.-L."/>
            <person name="Wu Y.-H."/>
            <person name="Lai Q.-L."/>
            <person name="Shao Z.-Z."/>
            <person name="Wang C.-S."/>
            <person name="Wu M."/>
            <person name="Xu X.-W."/>
        </authorList>
    </citation>
    <scope>NUCLEOTIDE SEQUENCE [LARGE SCALE GENOMIC DNA]</scope>
    <source>
        <strain evidence="4 5">157</strain>
    </source>
</reference>
<keyword evidence="5" id="KW-1185">Reference proteome</keyword>
<dbReference type="InterPro" id="IPR032875">
    <property type="entry name" value="Succ_CoA_lig_flav_dom"/>
</dbReference>
<proteinExistence type="predicted"/>
<dbReference type="SUPFAM" id="SSF56059">
    <property type="entry name" value="Glutathione synthetase ATP-binding domain-like"/>
    <property type="match status" value="1"/>
</dbReference>
<keyword evidence="2" id="KW-0547">Nucleotide-binding</keyword>
<dbReference type="GO" id="GO:0046872">
    <property type="term" value="F:metal ion binding"/>
    <property type="evidence" value="ECO:0007669"/>
    <property type="project" value="InterPro"/>
</dbReference>
<dbReference type="OrthoDB" id="9807426at2"/>
<dbReference type="SUPFAM" id="SSF52210">
    <property type="entry name" value="Succinyl-CoA synthetase domains"/>
    <property type="match status" value="2"/>
</dbReference>
<dbReference type="EMBL" id="PGTB01000005">
    <property type="protein sequence ID" value="PJE38053.1"/>
    <property type="molecule type" value="Genomic_DNA"/>
</dbReference>
<evidence type="ECO:0000256" key="1">
    <source>
        <dbReference type="ARBA" id="ARBA00022532"/>
    </source>
</evidence>
<dbReference type="Pfam" id="PF13380">
    <property type="entry name" value="CoA_binding_2"/>
    <property type="match status" value="1"/>
</dbReference>
<dbReference type="InterPro" id="IPR036291">
    <property type="entry name" value="NAD(P)-bd_dom_sf"/>
</dbReference>
<dbReference type="Pfam" id="PF13549">
    <property type="entry name" value="ATP-grasp_5"/>
    <property type="match status" value="1"/>
</dbReference>
<dbReference type="SUPFAM" id="SSF51735">
    <property type="entry name" value="NAD(P)-binding Rossmann-fold domains"/>
    <property type="match status" value="1"/>
</dbReference>
<evidence type="ECO:0000259" key="3">
    <source>
        <dbReference type="PROSITE" id="PS50975"/>
    </source>
</evidence>
<dbReference type="Gene3D" id="3.40.50.261">
    <property type="entry name" value="Succinyl-CoA synthetase domains"/>
    <property type="match status" value="2"/>
</dbReference>
<dbReference type="RefSeq" id="WP_100161240.1">
    <property type="nucleotide sequence ID" value="NZ_PGTB01000005.1"/>
</dbReference>
<dbReference type="Proteomes" id="UP000231553">
    <property type="component" value="Unassembled WGS sequence"/>
</dbReference>
<dbReference type="PANTHER" id="PTHR42793:SF4">
    <property type="entry name" value="BLL6376 PROTEIN"/>
    <property type="match status" value="1"/>
</dbReference>
<accession>A0A2M8J5K0</accession>
<dbReference type="InterPro" id="IPR003781">
    <property type="entry name" value="CoA-bd"/>
</dbReference>
<evidence type="ECO:0000256" key="2">
    <source>
        <dbReference type="PROSITE-ProRule" id="PRU00409"/>
    </source>
</evidence>
<keyword evidence="2" id="KW-0067">ATP-binding</keyword>
<dbReference type="InterPro" id="IPR013815">
    <property type="entry name" value="ATP_grasp_subdomain_1"/>
</dbReference>
<dbReference type="GO" id="GO:0006099">
    <property type="term" value="P:tricarboxylic acid cycle"/>
    <property type="evidence" value="ECO:0007669"/>
    <property type="project" value="UniProtKB-KW"/>
</dbReference>
<evidence type="ECO:0000313" key="5">
    <source>
        <dbReference type="Proteomes" id="UP000231553"/>
    </source>
</evidence>
<dbReference type="Gene3D" id="3.30.470.20">
    <property type="entry name" value="ATP-grasp fold, B domain"/>
    <property type="match status" value="1"/>
</dbReference>
<dbReference type="GO" id="GO:0005524">
    <property type="term" value="F:ATP binding"/>
    <property type="evidence" value="ECO:0007669"/>
    <property type="project" value="UniProtKB-UniRule"/>
</dbReference>
<dbReference type="Gene3D" id="3.30.1490.20">
    <property type="entry name" value="ATP-grasp fold, A domain"/>
    <property type="match status" value="1"/>
</dbReference>
<protein>
    <submittedName>
        <fullName evidence="4">Acyl-CoA synthetase</fullName>
    </submittedName>
</protein>
<organism evidence="4 5">
    <name type="scientific">Pseudooceanicola lipolyticus</name>
    <dbReference type="NCBI Taxonomy" id="2029104"/>
    <lineage>
        <taxon>Bacteria</taxon>
        <taxon>Pseudomonadati</taxon>
        <taxon>Pseudomonadota</taxon>
        <taxon>Alphaproteobacteria</taxon>
        <taxon>Rhodobacterales</taxon>
        <taxon>Paracoccaceae</taxon>
        <taxon>Pseudooceanicola</taxon>
    </lineage>
</organism>